<feature type="compositionally biased region" description="Pro residues" evidence="1">
    <location>
        <begin position="1"/>
        <end position="11"/>
    </location>
</feature>
<dbReference type="InterPro" id="IPR051747">
    <property type="entry name" value="Angiomotin-like"/>
</dbReference>
<evidence type="ECO:0000313" key="4">
    <source>
        <dbReference type="Proteomes" id="UP000678393"/>
    </source>
</evidence>
<dbReference type="GO" id="GO:0030334">
    <property type="term" value="P:regulation of cell migration"/>
    <property type="evidence" value="ECO:0007669"/>
    <property type="project" value="TreeGrafter"/>
</dbReference>
<dbReference type="PANTHER" id="PTHR14826">
    <property type="entry name" value="ANGIOMOTIN"/>
    <property type="match status" value="1"/>
</dbReference>
<organism evidence="3 4">
    <name type="scientific">Candidula unifasciata</name>
    <dbReference type="NCBI Taxonomy" id="100452"/>
    <lineage>
        <taxon>Eukaryota</taxon>
        <taxon>Metazoa</taxon>
        <taxon>Spiralia</taxon>
        <taxon>Lophotrochozoa</taxon>
        <taxon>Mollusca</taxon>
        <taxon>Gastropoda</taxon>
        <taxon>Heterobranchia</taxon>
        <taxon>Euthyneura</taxon>
        <taxon>Panpulmonata</taxon>
        <taxon>Eupulmonata</taxon>
        <taxon>Stylommatophora</taxon>
        <taxon>Helicina</taxon>
        <taxon>Helicoidea</taxon>
        <taxon>Geomitridae</taxon>
        <taxon>Candidula</taxon>
    </lineage>
</organism>
<evidence type="ECO:0000313" key="3">
    <source>
        <dbReference type="EMBL" id="CAG5134871.1"/>
    </source>
</evidence>
<dbReference type="GO" id="GO:0031410">
    <property type="term" value="C:cytoplasmic vesicle"/>
    <property type="evidence" value="ECO:0007669"/>
    <property type="project" value="TreeGrafter"/>
</dbReference>
<dbReference type="Proteomes" id="UP000678393">
    <property type="component" value="Unassembled WGS sequence"/>
</dbReference>
<dbReference type="GO" id="GO:0005886">
    <property type="term" value="C:plasma membrane"/>
    <property type="evidence" value="ECO:0007669"/>
    <property type="project" value="TreeGrafter"/>
</dbReference>
<feature type="compositionally biased region" description="Basic and acidic residues" evidence="1">
    <location>
        <begin position="560"/>
        <end position="586"/>
    </location>
</feature>
<feature type="domain" description="Angiomotin C-terminal" evidence="2">
    <location>
        <begin position="544"/>
        <end position="586"/>
    </location>
</feature>
<comment type="caution">
    <text evidence="3">The sequence shown here is derived from an EMBL/GenBank/DDBJ whole genome shotgun (WGS) entry which is preliminary data.</text>
</comment>
<dbReference type="EMBL" id="CAJHNH020007679">
    <property type="protein sequence ID" value="CAG5134871.1"/>
    <property type="molecule type" value="Genomic_DNA"/>
</dbReference>
<dbReference type="PANTHER" id="PTHR14826:SF14">
    <property type="entry name" value="ANGIOMOTIN_C DOMAIN-CONTAINING PROTEIN"/>
    <property type="match status" value="1"/>
</dbReference>
<feature type="region of interest" description="Disordered" evidence="1">
    <location>
        <begin position="365"/>
        <end position="387"/>
    </location>
</feature>
<gene>
    <name evidence="3" type="ORF">CUNI_LOCUS20429</name>
</gene>
<feature type="region of interest" description="Disordered" evidence="1">
    <location>
        <begin position="157"/>
        <end position="209"/>
    </location>
</feature>
<feature type="region of interest" description="Disordered" evidence="1">
    <location>
        <begin position="306"/>
        <end position="325"/>
    </location>
</feature>
<dbReference type="GO" id="GO:0030036">
    <property type="term" value="P:actin cytoskeleton organization"/>
    <property type="evidence" value="ECO:0007669"/>
    <property type="project" value="TreeGrafter"/>
</dbReference>
<sequence>MQNYRDPPPYPSHSKQTYPNQPGFRQSYSGSETSTDVSVSSNENLATTQRQEPQGEETQTSFNYHLDLGTTDGSSYSILERLGMPSRALESSAKSAGGSSSNLQVSHERTLQQNFTASTSASNTYRHSANSSPLYSQGHLTVPEWQLGSKVLRLHGTYTPQQREGTPRLGEYTSSSSRSENESLLSASSSSSSLTTVNREGGGYSSNISSLERSASGGGINGLGSGMLISPASSYQYLSPRVPPVSTYHHPHPYVNTQWIIGSDDVKLSSYSSNAGYNSTSSSVTYAQKGPGANTDTYPSHQYLNNLPPPPEYPGGSNTTPFSEKGADIRTCRSYEAMDKMDARRSQPDLRLCASSPGIFIHDVKFQSPRRSSNNSADDSDHTPIAAKTSQMVELLTEENRALREELTMSAVKVAKLQKFEMEIQKVHESHEALVKSSQKQEALWSAMRRKLEERIKELEAPRSDGVNFYFTAHGDSRIRLVEKDSMISKLLSQNQLEAENSQLTLSLTEQKARVDILENALLNAQSTILALEDEFYKKQADGNKVEQLKKTLTNLQSASEKHQQKEKELRGHLEKELEMYKSQER</sequence>
<protein>
    <recommendedName>
        <fullName evidence="2">Angiomotin C-terminal domain-containing protein</fullName>
    </recommendedName>
</protein>
<accession>A0A8S4A9B7</accession>
<feature type="compositionally biased region" description="Polar residues" evidence="1">
    <location>
        <begin position="13"/>
        <end position="63"/>
    </location>
</feature>
<dbReference type="GO" id="GO:0005923">
    <property type="term" value="C:bicellular tight junction"/>
    <property type="evidence" value="ECO:0007669"/>
    <property type="project" value="TreeGrafter"/>
</dbReference>
<evidence type="ECO:0000256" key="1">
    <source>
        <dbReference type="SAM" id="MobiDB-lite"/>
    </source>
</evidence>
<feature type="non-terminal residue" evidence="3">
    <location>
        <position position="586"/>
    </location>
</feature>
<evidence type="ECO:0000259" key="2">
    <source>
        <dbReference type="Pfam" id="PF12240"/>
    </source>
</evidence>
<keyword evidence="4" id="KW-1185">Reference proteome</keyword>
<reference evidence="3" key="1">
    <citation type="submission" date="2021-04" db="EMBL/GenBank/DDBJ databases">
        <authorList>
            <consortium name="Molecular Ecology Group"/>
        </authorList>
    </citation>
    <scope>NUCLEOTIDE SEQUENCE</scope>
</reference>
<dbReference type="OrthoDB" id="5974715at2759"/>
<feature type="region of interest" description="Disordered" evidence="1">
    <location>
        <begin position="556"/>
        <end position="586"/>
    </location>
</feature>
<feature type="region of interest" description="Disordered" evidence="1">
    <location>
        <begin position="1"/>
        <end position="67"/>
    </location>
</feature>
<dbReference type="Pfam" id="PF12240">
    <property type="entry name" value="Angiomotin_C"/>
    <property type="match status" value="1"/>
</dbReference>
<proteinExistence type="predicted"/>
<dbReference type="AlphaFoldDB" id="A0A8S4A9B7"/>
<name>A0A8S4A9B7_9EUPU</name>
<feature type="compositionally biased region" description="Low complexity" evidence="1">
    <location>
        <begin position="174"/>
        <end position="194"/>
    </location>
</feature>
<dbReference type="InterPro" id="IPR024646">
    <property type="entry name" value="Angiomotin_C"/>
</dbReference>